<organism evidence="1 2">
    <name type="scientific">Mycobacterium tuberculosis</name>
    <dbReference type="NCBI Taxonomy" id="1773"/>
    <lineage>
        <taxon>Bacteria</taxon>
        <taxon>Bacillati</taxon>
        <taxon>Actinomycetota</taxon>
        <taxon>Actinomycetes</taxon>
        <taxon>Mycobacteriales</taxon>
        <taxon>Mycobacteriaceae</taxon>
        <taxon>Mycobacterium</taxon>
        <taxon>Mycobacterium tuberculosis complex</taxon>
    </lineage>
</organism>
<protein>
    <submittedName>
        <fullName evidence="1">Uncharacterized protein</fullName>
    </submittedName>
</protein>
<name>A0A655JRR8_MYCTX</name>
<accession>A0A655JRR8</accession>
<sequence>MTLAHHGAAHLHQRRPQRIERANVEFRCGVESSGGDGTRRCQHPVATHQLTGVVVADQQVIAVLVEPVAIPARIRGRRQCEAWRSAEHVIAEPLRRLDHAGIGG</sequence>
<evidence type="ECO:0000313" key="1">
    <source>
        <dbReference type="EMBL" id="COX50198.1"/>
    </source>
</evidence>
<proteinExistence type="predicted"/>
<dbReference type="Proteomes" id="UP000044938">
    <property type="component" value="Unassembled WGS sequence"/>
</dbReference>
<reference evidence="1 2" key="1">
    <citation type="submission" date="2015-03" db="EMBL/GenBank/DDBJ databases">
        <authorList>
            <consortium name="Pathogen Informatics"/>
        </authorList>
    </citation>
    <scope>NUCLEOTIDE SEQUENCE [LARGE SCALE GENOMIC DNA]</scope>
    <source>
        <strain evidence="1 2">M09401471</strain>
    </source>
</reference>
<gene>
    <name evidence="1" type="ORF">ERS007720_04601</name>
</gene>
<dbReference type="AlphaFoldDB" id="A0A655JRR8"/>
<evidence type="ECO:0000313" key="2">
    <source>
        <dbReference type="Proteomes" id="UP000044938"/>
    </source>
</evidence>
<dbReference type="EMBL" id="CSAJ01001034">
    <property type="protein sequence ID" value="COX50198.1"/>
    <property type="molecule type" value="Genomic_DNA"/>
</dbReference>